<dbReference type="AlphaFoldDB" id="J9C2U0"/>
<gene>
    <name evidence="1" type="ORF">EVA_17768</name>
</gene>
<comment type="caution">
    <text evidence="1">The sequence shown here is derived from an EMBL/GenBank/DDBJ whole genome shotgun (WGS) entry which is preliminary data.</text>
</comment>
<evidence type="ECO:0000313" key="1">
    <source>
        <dbReference type="EMBL" id="EJW94120.1"/>
    </source>
</evidence>
<protein>
    <submittedName>
        <fullName evidence="1">Uncharacterized protein</fullName>
    </submittedName>
</protein>
<organism evidence="1">
    <name type="scientific">gut metagenome</name>
    <dbReference type="NCBI Taxonomy" id="749906"/>
    <lineage>
        <taxon>unclassified sequences</taxon>
        <taxon>metagenomes</taxon>
        <taxon>organismal metagenomes</taxon>
    </lineage>
</organism>
<proteinExistence type="predicted"/>
<accession>J9C2U0</accession>
<sequence>MFLQAVQKKIHTAVQFCTLLVVETRILLGVTGRFSQYRLEQTGTSTDAVCLQRRSDRQTDGLLRARSIGHDEISGERIQSSLYTLHRGEERLQVDGYIGTLYKIHQTNKFLNKDYNLSNRPFFLRISKLIAVSVTAVNFCPN</sequence>
<reference evidence="1" key="1">
    <citation type="journal article" date="2012" name="PLoS ONE">
        <title>Gene sets for utilization of primary and secondary nutrition supplies in the distal gut of endangered iberian lynx.</title>
        <authorList>
            <person name="Alcaide M."/>
            <person name="Messina E."/>
            <person name="Richter M."/>
            <person name="Bargiela R."/>
            <person name="Peplies J."/>
            <person name="Huws S.A."/>
            <person name="Newbold C.J."/>
            <person name="Golyshin P.N."/>
            <person name="Simon M.A."/>
            <person name="Lopez G."/>
            <person name="Yakimov M.M."/>
            <person name="Ferrer M."/>
        </authorList>
    </citation>
    <scope>NUCLEOTIDE SEQUENCE</scope>
</reference>
<dbReference type="EMBL" id="AMCI01006563">
    <property type="protein sequence ID" value="EJW94120.1"/>
    <property type="molecule type" value="Genomic_DNA"/>
</dbReference>
<name>J9C2U0_9ZZZZ</name>